<keyword evidence="1" id="KW-1133">Transmembrane helix</keyword>
<dbReference type="EMBL" id="PNBX01000100">
    <property type="protein sequence ID" value="TMO64850.1"/>
    <property type="molecule type" value="Genomic_DNA"/>
</dbReference>
<sequence>MNQSSTLHCHQCSNGYPADKFNHCPVCEIPLDNADFQQSQQFHGNNNQGIQIGGDNQGSVVINPVPPEPKKTLIHREKIKPISIANTPVKHWWFTASGALGLVGNLASILGVWLTLGTGEQSPLPTFPIWFMLLSGFLFIFGVGMWRMRYLSLPFSNQAIEISKDGQLYLTRISGVCSQCDSPVEVRTIGPKEHRITVVQCTNNPQQHRWEFDRTILGDVNEDYLK</sequence>
<dbReference type="OrthoDB" id="9151736at2"/>
<evidence type="ECO:0000313" key="2">
    <source>
        <dbReference type="EMBL" id="TMO64850.1"/>
    </source>
</evidence>
<evidence type="ECO:0000256" key="1">
    <source>
        <dbReference type="SAM" id="Phobius"/>
    </source>
</evidence>
<reference evidence="2 3" key="1">
    <citation type="submission" date="2018-01" db="EMBL/GenBank/DDBJ databases">
        <authorList>
            <person name="Paulsen S."/>
            <person name="Gram L.K."/>
        </authorList>
    </citation>
    <scope>NUCLEOTIDE SEQUENCE [LARGE SCALE GENOMIC DNA]</scope>
    <source>
        <strain evidence="2 3">S3790</strain>
    </source>
</reference>
<keyword evidence="1" id="KW-0472">Membrane</keyword>
<comment type="caution">
    <text evidence="2">The sequence shown here is derived from an EMBL/GenBank/DDBJ whole genome shotgun (WGS) entry which is preliminary data.</text>
</comment>
<dbReference type="RefSeq" id="WP_138593250.1">
    <property type="nucleotide sequence ID" value="NZ_PNBX01000100.1"/>
</dbReference>
<proteinExistence type="predicted"/>
<feature type="transmembrane region" description="Helical" evidence="1">
    <location>
        <begin position="92"/>
        <end position="115"/>
    </location>
</feature>
<organism evidence="2 3">
    <name type="scientific">Pseudoalteromonas aurantia</name>
    <dbReference type="NCBI Taxonomy" id="43654"/>
    <lineage>
        <taxon>Bacteria</taxon>
        <taxon>Pseudomonadati</taxon>
        <taxon>Pseudomonadota</taxon>
        <taxon>Gammaproteobacteria</taxon>
        <taxon>Alteromonadales</taxon>
        <taxon>Pseudoalteromonadaceae</taxon>
        <taxon>Pseudoalteromonas</taxon>
    </lineage>
</organism>
<gene>
    <name evidence="2" type="ORF">CWC19_18215</name>
</gene>
<name>A0A5S3V277_9GAMM</name>
<dbReference type="AlphaFoldDB" id="A0A5S3V277"/>
<accession>A0A5S3V277</accession>
<keyword evidence="1" id="KW-0812">Transmembrane</keyword>
<protein>
    <submittedName>
        <fullName evidence="2">Uncharacterized protein</fullName>
    </submittedName>
</protein>
<feature type="transmembrane region" description="Helical" evidence="1">
    <location>
        <begin position="127"/>
        <end position="146"/>
    </location>
</feature>
<dbReference type="Proteomes" id="UP000307217">
    <property type="component" value="Unassembled WGS sequence"/>
</dbReference>
<reference evidence="3" key="2">
    <citation type="submission" date="2019-06" db="EMBL/GenBank/DDBJ databases">
        <title>Co-occurence of chitin degradation, pigmentation and bioactivity in marine Pseudoalteromonas.</title>
        <authorList>
            <person name="Sonnenschein E.C."/>
            <person name="Bech P.K."/>
        </authorList>
    </citation>
    <scope>NUCLEOTIDE SEQUENCE [LARGE SCALE GENOMIC DNA]</scope>
    <source>
        <strain evidence="3">S3790</strain>
    </source>
</reference>
<evidence type="ECO:0000313" key="3">
    <source>
        <dbReference type="Proteomes" id="UP000307217"/>
    </source>
</evidence>